<comment type="similarity">
    <text evidence="13">Belongs to the methylthiotransferase family. MiaB subfamily.</text>
</comment>
<dbReference type="SFLD" id="SFLDG01061">
    <property type="entry name" value="methylthiotransferase"/>
    <property type="match status" value="1"/>
</dbReference>
<dbReference type="Gene3D" id="3.40.50.12160">
    <property type="entry name" value="Methylthiotransferase, N-terminal domain"/>
    <property type="match status" value="1"/>
</dbReference>
<keyword evidence="3 13" id="KW-0963">Cytoplasm</keyword>
<keyword evidence="8 13" id="KW-0411">Iron-sulfur</keyword>
<accession>A0A2S9XEC5</accession>
<proteinExistence type="inferred from homology"/>
<dbReference type="InterPro" id="IPR058240">
    <property type="entry name" value="rSAM_sf"/>
</dbReference>
<keyword evidence="2 13" id="KW-0004">4Fe-4S</keyword>
<dbReference type="InterPro" id="IPR023404">
    <property type="entry name" value="rSAM_horseshoe"/>
</dbReference>
<feature type="binding site" evidence="13">
    <location>
        <position position="84"/>
    </location>
    <ligand>
        <name>[4Fe-4S] cluster</name>
        <dbReference type="ChEBI" id="CHEBI:49883"/>
        <label>1</label>
    </ligand>
</feature>
<dbReference type="InterPro" id="IPR007197">
    <property type="entry name" value="rSAM"/>
</dbReference>
<feature type="binding site" evidence="13">
    <location>
        <position position="214"/>
    </location>
    <ligand>
        <name>[4Fe-4S] cluster</name>
        <dbReference type="ChEBI" id="CHEBI:49883"/>
        <label>2</label>
        <note>4Fe-4S-S-AdoMet</note>
    </ligand>
</feature>
<dbReference type="FunFam" id="3.40.50.12160:FF:000003">
    <property type="entry name" value="CDK5 regulatory subunit-associated protein 1"/>
    <property type="match status" value="1"/>
</dbReference>
<dbReference type="InterPro" id="IPR020612">
    <property type="entry name" value="Methylthiotransferase_CS"/>
</dbReference>
<feature type="binding site" evidence="13">
    <location>
        <position position="207"/>
    </location>
    <ligand>
        <name>[4Fe-4S] cluster</name>
        <dbReference type="ChEBI" id="CHEBI:49883"/>
        <label>2</label>
        <note>4Fe-4S-S-AdoMet</note>
    </ligand>
</feature>
<keyword evidence="13" id="KW-0819">tRNA processing</keyword>
<dbReference type="PANTHER" id="PTHR43020">
    <property type="entry name" value="CDK5 REGULATORY SUBUNIT-ASSOCIATED PROTEIN 1"/>
    <property type="match status" value="1"/>
</dbReference>
<comment type="catalytic activity">
    <reaction evidence="13">
        <text>N(6)-dimethylallyladenosine(37) in tRNA + (sulfur carrier)-SH + AH2 + 2 S-adenosyl-L-methionine = 2-methylsulfanyl-N(6)-dimethylallyladenosine(37) in tRNA + (sulfur carrier)-H + 5'-deoxyadenosine + L-methionine + A + S-adenosyl-L-homocysteine + 2 H(+)</text>
        <dbReference type="Rhea" id="RHEA:37067"/>
        <dbReference type="Rhea" id="RHEA-COMP:10375"/>
        <dbReference type="Rhea" id="RHEA-COMP:10376"/>
        <dbReference type="Rhea" id="RHEA-COMP:14737"/>
        <dbReference type="Rhea" id="RHEA-COMP:14739"/>
        <dbReference type="ChEBI" id="CHEBI:13193"/>
        <dbReference type="ChEBI" id="CHEBI:15378"/>
        <dbReference type="ChEBI" id="CHEBI:17319"/>
        <dbReference type="ChEBI" id="CHEBI:17499"/>
        <dbReference type="ChEBI" id="CHEBI:29917"/>
        <dbReference type="ChEBI" id="CHEBI:57844"/>
        <dbReference type="ChEBI" id="CHEBI:57856"/>
        <dbReference type="ChEBI" id="CHEBI:59789"/>
        <dbReference type="ChEBI" id="CHEBI:64428"/>
        <dbReference type="ChEBI" id="CHEBI:74415"/>
        <dbReference type="ChEBI" id="CHEBI:74417"/>
        <dbReference type="EC" id="2.8.4.3"/>
    </reaction>
</comment>
<dbReference type="Proteomes" id="UP000237968">
    <property type="component" value="Unassembled WGS sequence"/>
</dbReference>
<dbReference type="GO" id="GO:0051539">
    <property type="term" value="F:4 iron, 4 sulfur cluster binding"/>
    <property type="evidence" value="ECO:0007669"/>
    <property type="project" value="UniProtKB-UniRule"/>
</dbReference>
<dbReference type="InterPro" id="IPR013848">
    <property type="entry name" value="Methylthiotransferase_N"/>
</dbReference>
<reference evidence="18 19" key="1">
    <citation type="submission" date="2018-03" db="EMBL/GenBank/DDBJ databases">
        <title>Draft Genome Sequences of the Obligatory Marine Myxobacteria Enhygromyxa salina SWB005.</title>
        <authorList>
            <person name="Poehlein A."/>
            <person name="Moghaddam J.A."/>
            <person name="Harms H."/>
            <person name="Alanjari M."/>
            <person name="Koenig G.M."/>
            <person name="Daniel R."/>
            <person name="Schaeberle T.F."/>
        </authorList>
    </citation>
    <scope>NUCLEOTIDE SEQUENCE [LARGE SCALE GENOMIC DNA]</scope>
    <source>
        <strain evidence="18 19">SWB005</strain>
    </source>
</reference>
<dbReference type="InterPro" id="IPR038135">
    <property type="entry name" value="Methylthiotransferase_N_sf"/>
</dbReference>
<dbReference type="RefSeq" id="WP_106394949.1">
    <property type="nucleotide sequence ID" value="NZ_PVNK01000251.1"/>
</dbReference>
<dbReference type="AlphaFoldDB" id="A0A2S9XEC5"/>
<dbReference type="PANTHER" id="PTHR43020:SF2">
    <property type="entry name" value="MITOCHONDRIAL TRNA METHYLTHIOTRANSFERASE CDK5RAP1"/>
    <property type="match status" value="1"/>
</dbReference>
<dbReference type="NCBIfam" id="TIGR01574">
    <property type="entry name" value="miaB-methiolase"/>
    <property type="match status" value="1"/>
</dbReference>
<dbReference type="GO" id="GO:0035597">
    <property type="term" value="F:tRNA-2-methylthio-N(6)-dimethylallyladenosine(37) synthase activity"/>
    <property type="evidence" value="ECO:0007669"/>
    <property type="project" value="UniProtKB-EC"/>
</dbReference>
<dbReference type="PROSITE" id="PS51449">
    <property type="entry name" value="MTTASE_N"/>
    <property type="match status" value="1"/>
</dbReference>
<evidence type="ECO:0000256" key="8">
    <source>
        <dbReference type="ARBA" id="ARBA00023014"/>
    </source>
</evidence>
<dbReference type="Pfam" id="PF04055">
    <property type="entry name" value="Radical_SAM"/>
    <property type="match status" value="1"/>
</dbReference>
<dbReference type="EMBL" id="PVNK01000251">
    <property type="protein sequence ID" value="PRP91214.1"/>
    <property type="molecule type" value="Genomic_DNA"/>
</dbReference>
<name>A0A2S9XEC5_9BACT</name>
<evidence type="ECO:0000256" key="9">
    <source>
        <dbReference type="ARBA" id="ARBA00033765"/>
    </source>
</evidence>
<sequence>MASESPRPPGLVQIRRSASGSEPLQPPTGPSTEPDGSGPRVYMETFGCQMNAADTALVLGRLGADGWVRVKDPADADLILVNTCAVREKAEDRVYGRTTQLLEHRAANPDLVVGITGCMAEHLRDKLETRAPHIQLVAGPDSYRNIAALARKALGGERAVDVALDKQEVYEGLDGAIAGPGAGIGRGDAGTTGDASISGFVTIQRGCDKFCTFCVVPFTRGRERGVPPREVLRQAQRMAEAGVRELTLLGQTVNSYAWEDVSFAELLRAVARVDGIERVRFTSPYPVDFSPDLIEVIATEPGVCPYVHLPVQAGSDLVLERMRRGYDVAGYREIVRQLRAAVPDIAISTDIMVGFCGETEDDHAQTLALMAEIEFDFAFMFAYSDREITYASKKLVDDVPHEVKQRRLREVIALQERHTRAKHAARVGLEEEILVARTSKRGDKLVGRTPRFQKVMLPLGDAAVGELVRRTITGSSGHSLLAGC</sequence>
<comment type="subcellular location">
    <subcellularLocation>
        <location evidence="13">Cytoplasm</location>
    </subcellularLocation>
</comment>
<dbReference type="InterPro" id="IPR005839">
    <property type="entry name" value="Methylthiotransferase"/>
</dbReference>
<evidence type="ECO:0000256" key="10">
    <source>
        <dbReference type="ARBA" id="ARBA00068570"/>
    </source>
</evidence>
<feature type="region of interest" description="Disordered" evidence="14">
    <location>
        <begin position="1"/>
        <end position="40"/>
    </location>
</feature>
<feature type="domain" description="Radical SAM core" evidence="17">
    <location>
        <begin position="193"/>
        <end position="421"/>
    </location>
</feature>
<dbReference type="Gene3D" id="3.80.30.20">
    <property type="entry name" value="tm_1862 like domain"/>
    <property type="match status" value="1"/>
</dbReference>
<feature type="domain" description="TRAM" evidence="15">
    <location>
        <begin position="424"/>
        <end position="484"/>
    </location>
</feature>
<evidence type="ECO:0000256" key="11">
    <source>
        <dbReference type="ARBA" id="ARBA00080698"/>
    </source>
</evidence>
<feature type="binding site" evidence="13">
    <location>
        <position position="211"/>
    </location>
    <ligand>
        <name>[4Fe-4S] cluster</name>
        <dbReference type="ChEBI" id="CHEBI:49883"/>
        <label>2</label>
        <note>4Fe-4S-S-AdoMet</note>
    </ligand>
</feature>
<dbReference type="SUPFAM" id="SSF102114">
    <property type="entry name" value="Radical SAM enzymes"/>
    <property type="match status" value="1"/>
</dbReference>
<dbReference type="PROSITE" id="PS50926">
    <property type="entry name" value="TRAM"/>
    <property type="match status" value="1"/>
</dbReference>
<evidence type="ECO:0000256" key="12">
    <source>
        <dbReference type="ARBA" id="ARBA00081141"/>
    </source>
</evidence>
<dbReference type="NCBIfam" id="TIGR00089">
    <property type="entry name" value="MiaB/RimO family radical SAM methylthiotransferase"/>
    <property type="match status" value="1"/>
</dbReference>
<evidence type="ECO:0000259" key="15">
    <source>
        <dbReference type="PROSITE" id="PS50926"/>
    </source>
</evidence>
<evidence type="ECO:0000256" key="2">
    <source>
        <dbReference type="ARBA" id="ARBA00022485"/>
    </source>
</evidence>
<protein>
    <recommendedName>
        <fullName evidence="10 13">tRNA-2-methylthio-N(6)-dimethylallyladenosine synthase</fullName>
        <ecNumber evidence="9 13">2.8.4.3</ecNumber>
    </recommendedName>
    <alternativeName>
        <fullName evidence="12 13">(Dimethylallyl)adenosine tRNA methylthiotransferase MiaB</fullName>
    </alternativeName>
    <alternativeName>
        <fullName evidence="11 13">tRNA-i(6)A37 methylthiotransferase</fullName>
    </alternativeName>
</protein>
<evidence type="ECO:0000256" key="6">
    <source>
        <dbReference type="ARBA" id="ARBA00022723"/>
    </source>
</evidence>
<feature type="binding site" evidence="13">
    <location>
        <position position="48"/>
    </location>
    <ligand>
        <name>[4Fe-4S] cluster</name>
        <dbReference type="ChEBI" id="CHEBI:49883"/>
        <label>1</label>
    </ligand>
</feature>
<evidence type="ECO:0000256" key="13">
    <source>
        <dbReference type="HAMAP-Rule" id="MF_01864"/>
    </source>
</evidence>
<dbReference type="InterPro" id="IPR006638">
    <property type="entry name" value="Elp3/MiaA/NifB-like_rSAM"/>
</dbReference>
<feature type="binding site" evidence="13">
    <location>
        <position position="118"/>
    </location>
    <ligand>
        <name>[4Fe-4S] cluster</name>
        <dbReference type="ChEBI" id="CHEBI:49883"/>
        <label>1</label>
    </ligand>
</feature>
<evidence type="ECO:0000256" key="1">
    <source>
        <dbReference type="ARBA" id="ARBA00003234"/>
    </source>
</evidence>
<comment type="function">
    <text evidence="1 13">Catalyzes the methylthiolation of N6-(dimethylallyl)adenosine (i(6)A), leading to the formation of 2-methylthio-N6-(dimethylallyl)adenosine (ms(2)i(6)A) at position 37 in tRNAs that read codons beginning with uridine.</text>
</comment>
<evidence type="ECO:0000313" key="19">
    <source>
        <dbReference type="Proteomes" id="UP000237968"/>
    </source>
</evidence>
<keyword evidence="4 13" id="KW-0808">Transferase</keyword>
<evidence type="ECO:0000256" key="5">
    <source>
        <dbReference type="ARBA" id="ARBA00022691"/>
    </source>
</evidence>
<keyword evidence="7 13" id="KW-0408">Iron</keyword>
<dbReference type="Pfam" id="PF00919">
    <property type="entry name" value="UPF0004"/>
    <property type="match status" value="1"/>
</dbReference>
<dbReference type="SMART" id="SM00729">
    <property type="entry name" value="Elp3"/>
    <property type="match status" value="1"/>
</dbReference>
<dbReference type="GO" id="GO:0005829">
    <property type="term" value="C:cytosol"/>
    <property type="evidence" value="ECO:0007669"/>
    <property type="project" value="TreeGrafter"/>
</dbReference>
<gene>
    <name evidence="18" type="primary">miaB_2</name>
    <name evidence="13" type="synonym">miaB</name>
    <name evidence="18" type="ORF">ENSA5_57370</name>
</gene>
<dbReference type="GO" id="GO:0046872">
    <property type="term" value="F:metal ion binding"/>
    <property type="evidence" value="ECO:0007669"/>
    <property type="project" value="UniProtKB-KW"/>
</dbReference>
<evidence type="ECO:0000256" key="7">
    <source>
        <dbReference type="ARBA" id="ARBA00023004"/>
    </source>
</evidence>
<dbReference type="SFLD" id="SFLDG01082">
    <property type="entry name" value="B12-binding_domain_containing"/>
    <property type="match status" value="1"/>
</dbReference>
<comment type="caution">
    <text evidence="18">The sequence shown here is derived from an EMBL/GenBank/DDBJ whole genome shotgun (WGS) entry which is preliminary data.</text>
</comment>
<dbReference type="PROSITE" id="PS01278">
    <property type="entry name" value="MTTASE_RADICAL"/>
    <property type="match status" value="1"/>
</dbReference>
<keyword evidence="6 13" id="KW-0479">Metal-binding</keyword>
<organism evidence="18 19">
    <name type="scientific">Enhygromyxa salina</name>
    <dbReference type="NCBI Taxonomy" id="215803"/>
    <lineage>
        <taxon>Bacteria</taxon>
        <taxon>Pseudomonadati</taxon>
        <taxon>Myxococcota</taxon>
        <taxon>Polyangia</taxon>
        <taxon>Nannocystales</taxon>
        <taxon>Nannocystaceae</taxon>
        <taxon>Enhygromyxa</taxon>
    </lineage>
</organism>
<evidence type="ECO:0000256" key="4">
    <source>
        <dbReference type="ARBA" id="ARBA00022679"/>
    </source>
</evidence>
<dbReference type="FunFam" id="3.80.30.20:FF:000001">
    <property type="entry name" value="tRNA-2-methylthio-N(6)-dimethylallyladenosine synthase 2"/>
    <property type="match status" value="1"/>
</dbReference>
<dbReference type="SFLD" id="SFLDF00273">
    <property type="entry name" value="(dimethylallyl)adenosine_tRNA"/>
    <property type="match status" value="1"/>
</dbReference>
<dbReference type="InterPro" id="IPR002792">
    <property type="entry name" value="TRAM_dom"/>
</dbReference>
<dbReference type="CDD" id="cd01335">
    <property type="entry name" value="Radical_SAM"/>
    <property type="match status" value="1"/>
</dbReference>
<dbReference type="HAMAP" id="MF_01864">
    <property type="entry name" value="tRNA_metthiotr_MiaB"/>
    <property type="match status" value="1"/>
</dbReference>
<dbReference type="EC" id="2.8.4.3" evidence="9 13"/>
<dbReference type="SFLD" id="SFLDS00029">
    <property type="entry name" value="Radical_SAM"/>
    <property type="match status" value="1"/>
</dbReference>
<feature type="domain" description="MTTase N-terminal" evidence="16">
    <location>
        <begin position="39"/>
        <end position="155"/>
    </location>
</feature>
<evidence type="ECO:0000256" key="14">
    <source>
        <dbReference type="SAM" id="MobiDB-lite"/>
    </source>
</evidence>
<comment type="subunit">
    <text evidence="13">Monomer.</text>
</comment>
<dbReference type="PROSITE" id="PS51918">
    <property type="entry name" value="RADICAL_SAM"/>
    <property type="match status" value="1"/>
</dbReference>
<keyword evidence="19" id="KW-1185">Reference proteome</keyword>
<comment type="cofactor">
    <cofactor evidence="13">
        <name>[4Fe-4S] cluster</name>
        <dbReference type="ChEBI" id="CHEBI:49883"/>
    </cofactor>
    <text evidence="13">Binds 2 [4Fe-4S] clusters. One cluster is coordinated with 3 cysteines and an exchangeable S-adenosyl-L-methionine.</text>
</comment>
<evidence type="ECO:0000313" key="18">
    <source>
        <dbReference type="EMBL" id="PRP91214.1"/>
    </source>
</evidence>
<keyword evidence="5 13" id="KW-0949">S-adenosyl-L-methionine</keyword>
<evidence type="ECO:0000259" key="17">
    <source>
        <dbReference type="PROSITE" id="PS51918"/>
    </source>
</evidence>
<evidence type="ECO:0000259" key="16">
    <source>
        <dbReference type="PROSITE" id="PS51449"/>
    </source>
</evidence>
<dbReference type="OrthoDB" id="9805215at2"/>
<dbReference type="InterPro" id="IPR006463">
    <property type="entry name" value="MiaB_methiolase"/>
</dbReference>
<evidence type="ECO:0000256" key="3">
    <source>
        <dbReference type="ARBA" id="ARBA00022490"/>
    </source>
</evidence>